<keyword evidence="3" id="KW-0645">Protease</keyword>
<name>A0A839ITS4_9GAMM</name>
<dbReference type="AlphaFoldDB" id="A0A839ITS4"/>
<dbReference type="GO" id="GO:0030313">
    <property type="term" value="C:cell envelope"/>
    <property type="evidence" value="ECO:0007669"/>
    <property type="project" value="UniProtKB-SubCell"/>
</dbReference>
<comment type="cofactor">
    <cofactor evidence="1">
        <name>Zn(2+)</name>
        <dbReference type="ChEBI" id="CHEBI:29105"/>
    </cofactor>
</comment>
<dbReference type="PROSITE" id="PS51782">
    <property type="entry name" value="LYSM"/>
    <property type="match status" value="1"/>
</dbReference>
<feature type="domain" description="LysM" evidence="8">
    <location>
        <begin position="71"/>
        <end position="119"/>
    </location>
</feature>
<evidence type="ECO:0000256" key="5">
    <source>
        <dbReference type="ARBA" id="ARBA00022801"/>
    </source>
</evidence>
<dbReference type="InterPro" id="IPR050570">
    <property type="entry name" value="Cell_wall_metabolism_enzyme"/>
</dbReference>
<dbReference type="Pfam" id="PF04225">
    <property type="entry name" value="LysM_OapA"/>
    <property type="match status" value="1"/>
</dbReference>
<dbReference type="Pfam" id="PF19425">
    <property type="entry name" value="Csd3_N2"/>
    <property type="match status" value="1"/>
</dbReference>
<evidence type="ECO:0000256" key="1">
    <source>
        <dbReference type="ARBA" id="ARBA00001947"/>
    </source>
</evidence>
<dbReference type="GO" id="GO:0042834">
    <property type="term" value="F:peptidoglycan binding"/>
    <property type="evidence" value="ECO:0007669"/>
    <property type="project" value="InterPro"/>
</dbReference>
<dbReference type="EMBL" id="JACJFM010000023">
    <property type="protein sequence ID" value="MBB1488062.1"/>
    <property type="molecule type" value="Genomic_DNA"/>
</dbReference>
<evidence type="ECO:0000256" key="7">
    <source>
        <dbReference type="ARBA" id="ARBA00023049"/>
    </source>
</evidence>
<evidence type="ECO:0000256" key="4">
    <source>
        <dbReference type="ARBA" id="ARBA00022723"/>
    </source>
</evidence>
<dbReference type="FunFam" id="2.70.70.10:FF:000002">
    <property type="entry name" value="Murein DD-endopeptidase MepM"/>
    <property type="match status" value="1"/>
</dbReference>
<dbReference type="GO" id="GO:0004222">
    <property type="term" value="F:metalloendopeptidase activity"/>
    <property type="evidence" value="ECO:0007669"/>
    <property type="project" value="TreeGrafter"/>
</dbReference>
<keyword evidence="10" id="KW-1185">Reference proteome</keyword>
<proteinExistence type="predicted"/>
<comment type="subcellular location">
    <subcellularLocation>
        <location evidence="2">Cell envelope</location>
    </subcellularLocation>
</comment>
<keyword evidence="5" id="KW-0378">Hydrolase</keyword>
<dbReference type="RefSeq" id="WP_182809840.1">
    <property type="nucleotide sequence ID" value="NZ_JACJFM010000023.1"/>
</dbReference>
<dbReference type="SUPFAM" id="SSF51261">
    <property type="entry name" value="Duplicated hybrid motif"/>
    <property type="match status" value="1"/>
</dbReference>
<dbReference type="Proteomes" id="UP000565262">
    <property type="component" value="Unassembled WGS sequence"/>
</dbReference>
<dbReference type="CDD" id="cd12797">
    <property type="entry name" value="M23_peptidase"/>
    <property type="match status" value="1"/>
</dbReference>
<dbReference type="Gene3D" id="2.70.70.10">
    <property type="entry name" value="Glucose Permease (Domain IIA)"/>
    <property type="match status" value="1"/>
</dbReference>
<evidence type="ECO:0000256" key="3">
    <source>
        <dbReference type="ARBA" id="ARBA00022670"/>
    </source>
</evidence>
<keyword evidence="6" id="KW-0862">Zinc</keyword>
<dbReference type="CDD" id="cd00118">
    <property type="entry name" value="LysM"/>
    <property type="match status" value="1"/>
</dbReference>
<dbReference type="PANTHER" id="PTHR21666">
    <property type="entry name" value="PEPTIDASE-RELATED"/>
    <property type="match status" value="1"/>
</dbReference>
<dbReference type="Gene3D" id="3.10.450.350">
    <property type="match status" value="2"/>
</dbReference>
<dbReference type="GO" id="GO:0046872">
    <property type="term" value="F:metal ion binding"/>
    <property type="evidence" value="ECO:0007669"/>
    <property type="project" value="UniProtKB-KW"/>
</dbReference>
<dbReference type="InterPro" id="IPR045834">
    <property type="entry name" value="Csd3_N2"/>
</dbReference>
<dbReference type="InterPro" id="IPR018392">
    <property type="entry name" value="LysM"/>
</dbReference>
<dbReference type="Pfam" id="PF01551">
    <property type="entry name" value="Peptidase_M23"/>
    <property type="match status" value="1"/>
</dbReference>
<dbReference type="InterPro" id="IPR011055">
    <property type="entry name" value="Dup_hybrid_motif"/>
</dbReference>
<evidence type="ECO:0000256" key="6">
    <source>
        <dbReference type="ARBA" id="ARBA00022833"/>
    </source>
</evidence>
<accession>A0A839ITS4</accession>
<protein>
    <submittedName>
        <fullName evidence="9">Peptidoglycan DD-metalloendopeptidase family protein</fullName>
    </submittedName>
</protein>
<comment type="caution">
    <text evidence="9">The sequence shown here is derived from an EMBL/GenBank/DDBJ whole genome shotgun (WGS) entry which is preliminary data.</text>
</comment>
<evidence type="ECO:0000313" key="9">
    <source>
        <dbReference type="EMBL" id="MBB1488062.1"/>
    </source>
</evidence>
<dbReference type="InterPro" id="IPR007340">
    <property type="entry name" value="LysM_Opacity-associatedA"/>
</dbReference>
<dbReference type="PANTHER" id="PTHR21666:SF288">
    <property type="entry name" value="CELL DIVISION PROTEIN YTFB"/>
    <property type="match status" value="1"/>
</dbReference>
<sequence length="437" mass="49703">MPLKVSKMKHHLALGTIISIGLITALISSQDVSAKRIDVPLDLQVKTTPQKKDAEPSADSSDWPELDEQWQTYTVKRGETLSQLFSRADLRTNDLYSLINSPELDTDLARLKPGQQLHFQLDDEQKLQMVRLDHSKTRLSMFERQDSGSFSENILTRDTTKELTYSEGQIKDSFFNAGKDAELSHQTVMSLASVFGWDIDFSLDMRPGDTFKVLYYQEHLDGQYYRDGDILAAEFTNQGRTYRAIRYTDQNGNTDYYSEDGRSMKKQFLRSPMDFTRISSHFTTRRYHPVLHKFRSHKGTDYAAKRGTPIKATGTGKVIRASTSRGYGKHVILQHGQRYTTLYAHMNAFGKGIRKGTKVRQGQVIGYVGSTGLATGPHLHYEFRVNGIHKNPVTVKLPDADPIAKKERERFDQYASNLLSSFESYSQTQVAKLDTSE</sequence>
<gene>
    <name evidence="9" type="ORF">H4O21_15760</name>
</gene>
<keyword evidence="7" id="KW-0482">Metalloprotease</keyword>
<dbReference type="GO" id="GO:0006508">
    <property type="term" value="P:proteolysis"/>
    <property type="evidence" value="ECO:0007669"/>
    <property type="project" value="UniProtKB-KW"/>
</dbReference>
<evidence type="ECO:0000313" key="10">
    <source>
        <dbReference type="Proteomes" id="UP000565262"/>
    </source>
</evidence>
<evidence type="ECO:0000256" key="2">
    <source>
        <dbReference type="ARBA" id="ARBA00004196"/>
    </source>
</evidence>
<organism evidence="9 10">
    <name type="scientific">Oceanospirillum sediminis</name>
    <dbReference type="NCBI Taxonomy" id="2760088"/>
    <lineage>
        <taxon>Bacteria</taxon>
        <taxon>Pseudomonadati</taxon>
        <taxon>Pseudomonadota</taxon>
        <taxon>Gammaproteobacteria</taxon>
        <taxon>Oceanospirillales</taxon>
        <taxon>Oceanospirillaceae</taxon>
        <taxon>Oceanospirillum</taxon>
    </lineage>
</organism>
<reference evidence="9 10" key="1">
    <citation type="submission" date="2020-08" db="EMBL/GenBank/DDBJ databases">
        <title>Oceanospirillum sp. nov. isolated from marine sediment.</title>
        <authorList>
            <person name="Ji X."/>
        </authorList>
    </citation>
    <scope>NUCLEOTIDE SEQUENCE [LARGE SCALE GENOMIC DNA]</scope>
    <source>
        <strain evidence="9 10">D5</strain>
    </source>
</reference>
<evidence type="ECO:0000259" key="8">
    <source>
        <dbReference type="PROSITE" id="PS51782"/>
    </source>
</evidence>
<dbReference type="InterPro" id="IPR016047">
    <property type="entry name" value="M23ase_b-sheet_dom"/>
</dbReference>
<keyword evidence="4" id="KW-0479">Metal-binding</keyword>